<evidence type="ECO:0000313" key="14">
    <source>
        <dbReference type="WBParaSite" id="TCONS_00003633.p1"/>
    </source>
</evidence>
<dbReference type="PANTHER" id="PTHR45888">
    <property type="entry name" value="HL01030P-RELATED"/>
    <property type="match status" value="1"/>
</dbReference>
<evidence type="ECO:0000256" key="2">
    <source>
        <dbReference type="ARBA" id="ARBA00022723"/>
    </source>
</evidence>
<evidence type="ECO:0000256" key="7">
    <source>
        <dbReference type="ARBA" id="ARBA00023163"/>
    </source>
</evidence>
<dbReference type="Gene3D" id="3.30.40.10">
    <property type="entry name" value="Zinc/RING finger domain, C3HC4 (zinc finger)"/>
    <property type="match status" value="2"/>
</dbReference>
<feature type="region of interest" description="Disordered" evidence="11">
    <location>
        <begin position="1"/>
        <end position="60"/>
    </location>
</feature>
<evidence type="ECO:0000256" key="8">
    <source>
        <dbReference type="ARBA" id="ARBA00023242"/>
    </source>
</evidence>
<feature type="coiled-coil region" evidence="10">
    <location>
        <begin position="174"/>
        <end position="208"/>
    </location>
</feature>
<evidence type="ECO:0000256" key="6">
    <source>
        <dbReference type="ARBA" id="ARBA00023015"/>
    </source>
</evidence>
<dbReference type="PANTHER" id="PTHR45888:SF4">
    <property type="entry name" value="PHD FINGER PROTEIN 10"/>
    <property type="match status" value="1"/>
</dbReference>
<dbReference type="SUPFAM" id="SSF57903">
    <property type="entry name" value="FYVE/PHD zinc finger"/>
    <property type="match status" value="2"/>
</dbReference>
<accession>A0AAF5CY61</accession>
<feature type="domain" description="PHD-type" evidence="12">
    <location>
        <begin position="395"/>
        <end position="443"/>
    </location>
</feature>
<dbReference type="Proteomes" id="UP000035681">
    <property type="component" value="Unplaced"/>
</dbReference>
<keyword evidence="5" id="KW-0862">Zinc</keyword>
<dbReference type="InterPro" id="IPR013083">
    <property type="entry name" value="Znf_RING/FYVE/PHD"/>
</dbReference>
<keyword evidence="3" id="KW-0677">Repeat</keyword>
<dbReference type="GO" id="GO:0008270">
    <property type="term" value="F:zinc ion binding"/>
    <property type="evidence" value="ECO:0007669"/>
    <property type="project" value="UniProtKB-KW"/>
</dbReference>
<dbReference type="GO" id="GO:0005634">
    <property type="term" value="C:nucleus"/>
    <property type="evidence" value="ECO:0007669"/>
    <property type="project" value="UniProtKB-SubCell"/>
</dbReference>
<name>A0AAF5CY61_STRER</name>
<organism evidence="13 14">
    <name type="scientific">Strongyloides stercoralis</name>
    <name type="common">Threadworm</name>
    <dbReference type="NCBI Taxonomy" id="6248"/>
    <lineage>
        <taxon>Eukaryota</taxon>
        <taxon>Metazoa</taxon>
        <taxon>Ecdysozoa</taxon>
        <taxon>Nematoda</taxon>
        <taxon>Chromadorea</taxon>
        <taxon>Rhabditida</taxon>
        <taxon>Tylenchina</taxon>
        <taxon>Panagrolaimomorpha</taxon>
        <taxon>Strongyloidoidea</taxon>
        <taxon>Strongyloididae</taxon>
        <taxon>Strongyloides</taxon>
    </lineage>
</organism>
<evidence type="ECO:0000256" key="3">
    <source>
        <dbReference type="ARBA" id="ARBA00022737"/>
    </source>
</evidence>
<dbReference type="PROSITE" id="PS50016">
    <property type="entry name" value="ZF_PHD_2"/>
    <property type="match status" value="2"/>
</dbReference>
<evidence type="ECO:0000256" key="10">
    <source>
        <dbReference type="SAM" id="Coils"/>
    </source>
</evidence>
<keyword evidence="6" id="KW-0805">Transcription regulation</keyword>
<evidence type="ECO:0000256" key="11">
    <source>
        <dbReference type="SAM" id="MobiDB-lite"/>
    </source>
</evidence>
<protein>
    <submittedName>
        <fullName evidence="14">PHD finger protein 10</fullName>
    </submittedName>
</protein>
<proteinExistence type="predicted"/>
<evidence type="ECO:0000256" key="1">
    <source>
        <dbReference type="ARBA" id="ARBA00004123"/>
    </source>
</evidence>
<evidence type="ECO:0000259" key="12">
    <source>
        <dbReference type="PROSITE" id="PS50016"/>
    </source>
</evidence>
<feature type="coiled-coil region" evidence="10">
    <location>
        <begin position="300"/>
        <end position="330"/>
    </location>
</feature>
<evidence type="ECO:0000256" key="4">
    <source>
        <dbReference type="ARBA" id="ARBA00022771"/>
    </source>
</evidence>
<feature type="domain" description="PHD-type" evidence="12">
    <location>
        <begin position="345"/>
        <end position="398"/>
    </location>
</feature>
<keyword evidence="13" id="KW-1185">Reference proteome</keyword>
<sequence>MEDSGTSLLSTLEEDSTSLSQFPLDGYADESQDSISVPILKKPKLEDDESTNDGESNKKVRMSRLLTQDTIHMQIEVDQVIEYEWPLKSNIKYFIQEQIAELLDIKSFKRKYPDLTRRPVEVNERNYLVDVLHLEKVLPKHMLSNLTALRSSEIHQLMSQEHPEKYADYQRVSSERAKAALAEQQKMLQALKSDSKQLEIVRKKAMENCSRYNSFLQEIKKKERFKFVDLQTGVIQEPQNLRYRASADETKIGEYPVALLQGQYTDGYKIWSPDELKKLPLSTAIETETLYPIERPVSPIENLEISEEEHKNYIKKREEEEDRKQALLLQQNPDTPLILNKDGKIYRCSNCSKQGTEENTIECAKCNKNWHPECLNMPSKMATVVKNYDWHCAECRICTVCNKINRDDQVMFCDVCDRGYHTFCVGIQRPPEGTWFCGKFCVTDGKCQKCSSILVEKKTPSRGRPPRKPVAPVDKIVQTISGMCDECTEKYKCRVNRLIKSFDSQITWLLTQDCLLYIKLDWQMKFFIKKGLDFTKMTNNNCILYTKESKIFINVNGVYIYIIRFYYTPSKIIEAVINRINYIKMLQKTDMEYVKIKAFTTDTFEDHDYIKILPISVNTVRLPLDCVVLYNETIQLKCLEKKHDTLFLLSYILNSKNIFKFDNKTELKDIKYDQKYNYKLFVNYNKLFVILSDHEIKSFILIKEISDNNMVFKNNTIQNFMKIPSGKEKYYFYGIISTINNIGVILDYCHKNIKNEKDIFMCKAYFIKEGYFSKNSACVFKFLFDKQFVSISGLIPLNNFKKLPTTLYRKNECINEIFTLLKGKETYQFPIFQSNECKPNKLAITHPKYDSHLTWVLSPECDLAIKYNWDVGIFLKSFNDQTTPSKNLKGYCSDRSKMTIFTNFDNGTLFIIFSTKKNNKLKQYDKIFNVLIVNTIEFWNSKIPYINILHEKENNITFIKKLLIKDDISFQSCIGDKNNVTINVICIYEAQKYHYQYFLNSLDSKVMNFKKIDNMNVTLTIDNEYFLHYYKNTLYILYWSVYMDDEIIYAYETEKIICKKINECHSGFRIPIYKNDDIYYYKMSSIKNFGITLDICTRISTECKSYFLSDNKLLDPFVCTHAKSFNGFNYILSGIIPIANPYTGLFSSMSSDSCSIKKEYVPKKYIL</sequence>
<evidence type="ECO:0000313" key="13">
    <source>
        <dbReference type="Proteomes" id="UP000035681"/>
    </source>
</evidence>
<dbReference type="InterPro" id="IPR019787">
    <property type="entry name" value="Znf_PHD-finger"/>
</dbReference>
<reference evidence="14" key="1">
    <citation type="submission" date="2024-02" db="UniProtKB">
        <authorList>
            <consortium name="WormBaseParasite"/>
        </authorList>
    </citation>
    <scope>IDENTIFICATION</scope>
</reference>
<feature type="compositionally biased region" description="Low complexity" evidence="11">
    <location>
        <begin position="1"/>
        <end position="11"/>
    </location>
</feature>
<dbReference type="Pfam" id="PF00628">
    <property type="entry name" value="PHD"/>
    <property type="match status" value="2"/>
</dbReference>
<dbReference type="SMART" id="SM00249">
    <property type="entry name" value="PHD"/>
    <property type="match status" value="2"/>
</dbReference>
<evidence type="ECO:0000256" key="5">
    <source>
        <dbReference type="ARBA" id="ARBA00022833"/>
    </source>
</evidence>
<dbReference type="WBParaSite" id="TCONS_00003633.p1">
    <property type="protein sequence ID" value="TCONS_00003633.p1"/>
    <property type="gene ID" value="XLOC_000046"/>
</dbReference>
<keyword evidence="4 9" id="KW-0863">Zinc-finger</keyword>
<dbReference type="CDD" id="cd21085">
    <property type="entry name" value="WH_NTD_PHF10"/>
    <property type="match status" value="1"/>
</dbReference>
<evidence type="ECO:0000256" key="9">
    <source>
        <dbReference type="PROSITE-ProRule" id="PRU00146"/>
    </source>
</evidence>
<dbReference type="InterPro" id="IPR001965">
    <property type="entry name" value="Znf_PHD"/>
</dbReference>
<comment type="subcellular location">
    <subcellularLocation>
        <location evidence="1">Nucleus</location>
    </subcellularLocation>
</comment>
<keyword evidence="8" id="KW-0539">Nucleus</keyword>
<keyword evidence="10" id="KW-0175">Coiled coil</keyword>
<dbReference type="InterPro" id="IPR011011">
    <property type="entry name" value="Znf_FYVE_PHD"/>
</dbReference>
<dbReference type="AlphaFoldDB" id="A0AAF5CY61"/>
<keyword evidence="2" id="KW-0479">Metal-binding</keyword>
<keyword evidence="7" id="KW-0804">Transcription</keyword>